<dbReference type="AlphaFoldDB" id="A0A382HU50"/>
<organism evidence="1">
    <name type="scientific">marine metagenome</name>
    <dbReference type="NCBI Taxonomy" id="408172"/>
    <lineage>
        <taxon>unclassified sequences</taxon>
        <taxon>metagenomes</taxon>
        <taxon>ecological metagenomes</taxon>
    </lineage>
</organism>
<accession>A0A382HU50</accession>
<sequence length="29" mass="3650">SWHNLTLIFFYVWKRRYLSEQFQTNSVSV</sequence>
<reference evidence="1" key="1">
    <citation type="submission" date="2018-05" db="EMBL/GenBank/DDBJ databases">
        <authorList>
            <person name="Lanie J.A."/>
            <person name="Ng W.-L."/>
            <person name="Kazmierczak K.M."/>
            <person name="Andrzejewski T.M."/>
            <person name="Davidsen T.M."/>
            <person name="Wayne K.J."/>
            <person name="Tettelin H."/>
            <person name="Glass J.I."/>
            <person name="Rusch D."/>
            <person name="Podicherti R."/>
            <person name="Tsui H.-C.T."/>
            <person name="Winkler M.E."/>
        </authorList>
    </citation>
    <scope>NUCLEOTIDE SEQUENCE</scope>
</reference>
<evidence type="ECO:0000313" key="1">
    <source>
        <dbReference type="EMBL" id="SVB90143.1"/>
    </source>
</evidence>
<dbReference type="EMBL" id="UINC01062992">
    <property type="protein sequence ID" value="SVB90143.1"/>
    <property type="molecule type" value="Genomic_DNA"/>
</dbReference>
<gene>
    <name evidence="1" type="ORF">METZ01_LOCUS242997</name>
</gene>
<proteinExistence type="predicted"/>
<name>A0A382HU50_9ZZZZ</name>
<protein>
    <submittedName>
        <fullName evidence="1">Uncharacterized protein</fullName>
    </submittedName>
</protein>
<feature type="non-terminal residue" evidence="1">
    <location>
        <position position="1"/>
    </location>
</feature>